<protein>
    <submittedName>
        <fullName evidence="2">Uncharacterized protein</fullName>
    </submittedName>
</protein>
<evidence type="ECO:0000313" key="2">
    <source>
        <dbReference type="EMBL" id="QEO08761.1"/>
    </source>
</evidence>
<feature type="region of interest" description="Disordered" evidence="1">
    <location>
        <begin position="68"/>
        <end position="87"/>
    </location>
</feature>
<proteinExistence type="predicted"/>
<gene>
    <name evidence="2" type="ORF">FLP23_01230</name>
</gene>
<dbReference type="Proteomes" id="UP000322159">
    <property type="component" value="Chromosome"/>
</dbReference>
<keyword evidence="3" id="KW-1185">Reference proteome</keyword>
<accession>A0A5C1Y4S6</accession>
<dbReference type="EMBL" id="CP043504">
    <property type="protein sequence ID" value="QEO08761.1"/>
    <property type="molecule type" value="Genomic_DNA"/>
</dbReference>
<evidence type="ECO:0000256" key="1">
    <source>
        <dbReference type="SAM" id="MobiDB-lite"/>
    </source>
</evidence>
<sequence>MLARLDELIKQAPHLSAREAAAWLSAVNTRLASAQRLVDQMSVSTDHSELARYQARIADLTAIAEATAGERDGRRRTRPEKVNPGVPAADVAESRALRGQLLDLLARAENDAIPKTGPQKHEWVMAVNAALATARKHARRAPKTLLAAELSQFTARVDAALERLGAPGKARKPSLAKSSTPAKARTREGVWEVVGGVRHRVSAGRVMMCGVITPNRTKLSAADARDCPDCVARSEHATERKRKKRSWGPRYWTVSGGAPGLGKRR</sequence>
<name>A0A5C1Y4S6_9MICO</name>
<dbReference type="RefSeq" id="WP_149324194.1">
    <property type="nucleotide sequence ID" value="NZ_CP043504.1"/>
</dbReference>
<dbReference type="AlphaFoldDB" id="A0A5C1Y4S6"/>
<dbReference type="KEGG" id="lyk:FLP23_01230"/>
<reference evidence="2 3" key="1">
    <citation type="submission" date="2019-09" db="EMBL/GenBank/DDBJ databases">
        <title>Genome sequencing of strain KACC 19322.</title>
        <authorList>
            <person name="Heo J."/>
            <person name="Kim S.-J."/>
            <person name="Kim J.-S."/>
            <person name="Hong S.-B."/>
            <person name="Kwon S.-W."/>
        </authorList>
    </citation>
    <scope>NUCLEOTIDE SEQUENCE [LARGE SCALE GENOMIC DNA]</scope>
    <source>
        <strain evidence="2 3">KACC 19322</strain>
    </source>
</reference>
<organism evidence="2 3">
    <name type="scientific">Protaetiibacter larvae</name>
    <dbReference type="NCBI Taxonomy" id="2592654"/>
    <lineage>
        <taxon>Bacteria</taxon>
        <taxon>Bacillati</taxon>
        <taxon>Actinomycetota</taxon>
        <taxon>Actinomycetes</taxon>
        <taxon>Micrococcales</taxon>
        <taxon>Microbacteriaceae</taxon>
        <taxon>Protaetiibacter</taxon>
    </lineage>
</organism>
<feature type="region of interest" description="Disordered" evidence="1">
    <location>
        <begin position="233"/>
        <end position="265"/>
    </location>
</feature>
<evidence type="ECO:0000313" key="3">
    <source>
        <dbReference type="Proteomes" id="UP000322159"/>
    </source>
</evidence>